<comment type="caution">
    <text evidence="2">The sequence shown here is derived from an EMBL/GenBank/DDBJ whole genome shotgun (WGS) entry which is preliminary data.</text>
</comment>
<organism evidence="2 3">
    <name type="scientific">Rhodofomes roseus</name>
    <dbReference type="NCBI Taxonomy" id="34475"/>
    <lineage>
        <taxon>Eukaryota</taxon>
        <taxon>Fungi</taxon>
        <taxon>Dikarya</taxon>
        <taxon>Basidiomycota</taxon>
        <taxon>Agaricomycotina</taxon>
        <taxon>Agaricomycetes</taxon>
        <taxon>Polyporales</taxon>
        <taxon>Rhodofomes</taxon>
    </lineage>
</organism>
<feature type="region of interest" description="Disordered" evidence="1">
    <location>
        <begin position="1"/>
        <end position="381"/>
    </location>
</feature>
<gene>
    <name evidence="2" type="ORF">EVJ58_g9555</name>
</gene>
<dbReference type="Proteomes" id="UP000298390">
    <property type="component" value="Unassembled WGS sequence"/>
</dbReference>
<feature type="compositionally biased region" description="Basic residues" evidence="1">
    <location>
        <begin position="107"/>
        <end position="122"/>
    </location>
</feature>
<feature type="compositionally biased region" description="Low complexity" evidence="1">
    <location>
        <begin position="135"/>
        <end position="144"/>
    </location>
</feature>
<protein>
    <submittedName>
        <fullName evidence="2">Uncharacterized protein</fullName>
    </submittedName>
</protein>
<dbReference type="STRING" id="34475.A0A4Y9XXD1"/>
<feature type="compositionally biased region" description="Low complexity" evidence="1">
    <location>
        <begin position="175"/>
        <end position="187"/>
    </location>
</feature>
<feature type="compositionally biased region" description="Polar residues" evidence="1">
    <location>
        <begin position="336"/>
        <end position="345"/>
    </location>
</feature>
<evidence type="ECO:0000313" key="3">
    <source>
        <dbReference type="Proteomes" id="UP000298390"/>
    </source>
</evidence>
<dbReference type="EMBL" id="SEKV01000850">
    <property type="protein sequence ID" value="TFY53249.1"/>
    <property type="molecule type" value="Genomic_DNA"/>
</dbReference>
<reference evidence="2 3" key="1">
    <citation type="submission" date="2019-01" db="EMBL/GenBank/DDBJ databases">
        <title>Genome sequencing of the rare red list fungi Fomitopsis rosea.</title>
        <authorList>
            <person name="Buettner E."/>
            <person name="Kellner H."/>
        </authorList>
    </citation>
    <scope>NUCLEOTIDE SEQUENCE [LARGE SCALE GENOMIC DNA]</scope>
    <source>
        <strain evidence="2 3">DSM 105464</strain>
    </source>
</reference>
<name>A0A4Y9XXD1_9APHY</name>
<feature type="compositionally biased region" description="Low complexity" evidence="1">
    <location>
        <begin position="702"/>
        <end position="718"/>
    </location>
</feature>
<feature type="compositionally biased region" description="Gly residues" evidence="1">
    <location>
        <begin position="726"/>
        <end position="740"/>
    </location>
</feature>
<feature type="compositionally biased region" description="Low complexity" evidence="1">
    <location>
        <begin position="357"/>
        <end position="366"/>
    </location>
</feature>
<feature type="compositionally biased region" description="Polar residues" evidence="1">
    <location>
        <begin position="1"/>
        <end position="30"/>
    </location>
</feature>
<proteinExistence type="predicted"/>
<evidence type="ECO:0000313" key="2">
    <source>
        <dbReference type="EMBL" id="TFY53249.1"/>
    </source>
</evidence>
<sequence length="740" mass="80421">MSSTPNNVASTPGTAQQPPQGNTADTTVGISPTLEERASSPTYAQVAARPPSPRMNSKASSGPSMPAPPPPSPLAEGSPDVAPFTQRGAAPSEDDELGWTTVAGPAKSKKSKTKKAKAKGKGKAVASTPPPPPQANLTPALPTPEASPRGSEPRKRRRTDYDGEDLTTDKQQKAPPSLLLSSKSPLLFERSPSLLSFSADTARPNADDITEEEDGMDVDPEDDQGAYDYGQPHLLQRSTPASWDTPRYNRFEHLEPVESGSSSRPTKGHKRSGARSNITISIDGSPIATPAHLPATMLPQTPTQQQRSHTRTATPAAPPRTLGKFLKKRDVDRSPTPASTHAQRASSDEEMLPASDTPTRSPSTSRGETSNRHPTRGRGRYSVYAIGNPPVQRTPSPELTPYDLLLANPDLIIAPPGLLKKTQGDRADWKKKDMDVKQAKAWNDLGRSRPLIVVQFGEHSAEEAGTNERVADLLLLLSTISEDCDVLINPAHGPVEKRLGVDVKDIPLNKEPYWFAIENLPEEWCLALARAAWLRYKNHALNFALWRNDLPTLCASFRSVFRFKARSREQYVAIVRRELLNSELRDVLLDVLLRDIDGGGKWRRALQDDAVGAILDSVDVEVYNCRITAHTSEDIAFIHITSPTADWQDWTRFRDAVQKHGFGSSAAGHPIPFLGRVFCGFCHSLGHPTGACPARAFFFPRQQASQSAQPQRTAPPARGGHRGRGGRGNGHGRGGMSRGL</sequence>
<accession>A0A4Y9XXD1</accession>
<evidence type="ECO:0000256" key="1">
    <source>
        <dbReference type="SAM" id="MobiDB-lite"/>
    </source>
</evidence>
<feature type="compositionally biased region" description="Acidic residues" evidence="1">
    <location>
        <begin position="208"/>
        <end position="225"/>
    </location>
</feature>
<feature type="compositionally biased region" description="Polar residues" evidence="1">
    <location>
        <begin position="298"/>
        <end position="307"/>
    </location>
</feature>
<feature type="compositionally biased region" description="Basic and acidic residues" evidence="1">
    <location>
        <begin position="247"/>
        <end position="256"/>
    </location>
</feature>
<dbReference type="AlphaFoldDB" id="A0A4Y9XXD1"/>
<feature type="compositionally biased region" description="Low complexity" evidence="1">
    <location>
        <begin position="311"/>
        <end position="321"/>
    </location>
</feature>
<feature type="region of interest" description="Disordered" evidence="1">
    <location>
        <begin position="702"/>
        <end position="740"/>
    </location>
</feature>